<evidence type="ECO:0008006" key="10">
    <source>
        <dbReference type="Google" id="ProtNLM"/>
    </source>
</evidence>
<dbReference type="InterPro" id="IPR036188">
    <property type="entry name" value="FAD/NAD-bd_sf"/>
</dbReference>
<evidence type="ECO:0000313" key="9">
    <source>
        <dbReference type="Proteomes" id="UP001049176"/>
    </source>
</evidence>
<keyword evidence="6" id="KW-0560">Oxidoreductase</keyword>
<evidence type="ECO:0000256" key="7">
    <source>
        <dbReference type="ARBA" id="ARBA00023033"/>
    </source>
</evidence>
<proteinExistence type="inferred from homology"/>
<name>A0A9P7UNV5_9AGAR</name>
<dbReference type="GO" id="GO:0050661">
    <property type="term" value="F:NADP binding"/>
    <property type="evidence" value="ECO:0007669"/>
    <property type="project" value="InterPro"/>
</dbReference>
<comment type="cofactor">
    <cofactor evidence="1">
        <name>FAD</name>
        <dbReference type="ChEBI" id="CHEBI:57692"/>
    </cofactor>
</comment>
<keyword evidence="7" id="KW-0503">Monooxygenase</keyword>
<dbReference type="EMBL" id="CM032188">
    <property type="protein sequence ID" value="KAG7088623.1"/>
    <property type="molecule type" value="Genomic_DNA"/>
</dbReference>
<protein>
    <recommendedName>
        <fullName evidence="10">Cyclohexanone monooxygenase</fullName>
    </recommendedName>
</protein>
<evidence type="ECO:0000256" key="1">
    <source>
        <dbReference type="ARBA" id="ARBA00001974"/>
    </source>
</evidence>
<dbReference type="SUPFAM" id="SSF51905">
    <property type="entry name" value="FAD/NAD(P)-binding domain"/>
    <property type="match status" value="2"/>
</dbReference>
<dbReference type="Pfam" id="PF00743">
    <property type="entry name" value="FMO-like"/>
    <property type="match status" value="1"/>
</dbReference>
<dbReference type="Proteomes" id="UP001049176">
    <property type="component" value="Chromosome 8"/>
</dbReference>
<keyword evidence="9" id="KW-1185">Reference proteome</keyword>
<evidence type="ECO:0000256" key="2">
    <source>
        <dbReference type="ARBA" id="ARBA00010139"/>
    </source>
</evidence>
<dbReference type="PRINTS" id="PR00411">
    <property type="entry name" value="PNDRDTASEI"/>
</dbReference>
<evidence type="ECO:0000256" key="3">
    <source>
        <dbReference type="ARBA" id="ARBA00022630"/>
    </source>
</evidence>
<evidence type="ECO:0000256" key="4">
    <source>
        <dbReference type="ARBA" id="ARBA00022827"/>
    </source>
</evidence>
<evidence type="ECO:0000256" key="5">
    <source>
        <dbReference type="ARBA" id="ARBA00022857"/>
    </source>
</evidence>
<evidence type="ECO:0000256" key="6">
    <source>
        <dbReference type="ARBA" id="ARBA00023002"/>
    </source>
</evidence>
<dbReference type="GeneID" id="66081671"/>
<dbReference type="RefSeq" id="XP_043005094.1">
    <property type="nucleotide sequence ID" value="XM_043157726.1"/>
</dbReference>
<dbReference type="PANTHER" id="PTHR43098">
    <property type="entry name" value="L-ORNITHINE N(5)-MONOOXYGENASE-RELATED"/>
    <property type="match status" value="1"/>
</dbReference>
<dbReference type="Gene3D" id="3.50.50.60">
    <property type="entry name" value="FAD/NAD(P)-binding domain"/>
    <property type="match status" value="2"/>
</dbReference>
<sequence>MQPSNSDSNLGELDVLIVGAGFGGIYTLHLLRQLGRSVKLFEAGSGFGGIWYWNCYPGARVDSNVPLYELSIEELWKDWTWTEKFPGWAELREYFYYVDSKLNLKKDIRFDTRVVSAHYDANTDRWDVKAEDGTVARPRFLVLCTGFAAKKYIPPLTGLETFQGVCHHTSAWPQEGVPLEGKRVAVIGTGATGVQVIQELGPTVGHLTVFQRTPNFALPMVQSKLDRDHQQKRKALYPTIYRRRRQTISGYDFNPYPRDLFSVSREERRLFMEDLWSRGGFHFIVSTYQDILSNEDANREAYNFWKEKARERLHDPDVQETLAPTVPPHPFGAKRVCLEQTYYEVYNQSNVELVSLEKNPIAEITSDAIITGDGVRHEVDVIVLATGFDSVTGGITQIDIRGVDGTTIKDKWANGVYTNLGMMTGNFPNMFFLYGPQAPTAFSNGPTCIEVQGDWIAACIKHMLANHLTRIEPTREAEEEWRNLVMNNSSKALFHKAKSWYMGANIPGKPIEQLNFVGGIALYDSLCQSKAAKGYEGFILSSIDKTSVARVNGV</sequence>
<dbReference type="OrthoDB" id="66881at2759"/>
<dbReference type="GO" id="GO:0004499">
    <property type="term" value="F:N,N-dimethylaniline monooxygenase activity"/>
    <property type="evidence" value="ECO:0007669"/>
    <property type="project" value="InterPro"/>
</dbReference>
<organism evidence="8 9">
    <name type="scientific">Marasmius oreades</name>
    <name type="common">fairy-ring Marasmius</name>
    <dbReference type="NCBI Taxonomy" id="181124"/>
    <lineage>
        <taxon>Eukaryota</taxon>
        <taxon>Fungi</taxon>
        <taxon>Dikarya</taxon>
        <taxon>Basidiomycota</taxon>
        <taxon>Agaricomycotina</taxon>
        <taxon>Agaricomycetes</taxon>
        <taxon>Agaricomycetidae</taxon>
        <taxon>Agaricales</taxon>
        <taxon>Marasmiineae</taxon>
        <taxon>Marasmiaceae</taxon>
        <taxon>Marasmius</taxon>
    </lineage>
</organism>
<dbReference type="InterPro" id="IPR020946">
    <property type="entry name" value="Flavin_mOase-like"/>
</dbReference>
<evidence type="ECO:0000313" key="8">
    <source>
        <dbReference type="EMBL" id="KAG7088623.1"/>
    </source>
</evidence>
<reference evidence="8" key="1">
    <citation type="journal article" date="2021" name="Genome Biol. Evol.">
        <title>The assembled and annotated genome of the fairy-ring fungus Marasmius oreades.</title>
        <authorList>
            <person name="Hiltunen M."/>
            <person name="Ament-Velasquez S.L."/>
            <person name="Johannesson H."/>
        </authorList>
    </citation>
    <scope>NUCLEOTIDE SEQUENCE</scope>
    <source>
        <strain evidence="8">03SP1</strain>
    </source>
</reference>
<keyword evidence="5" id="KW-0521">NADP</keyword>
<dbReference type="AlphaFoldDB" id="A0A9P7UNV5"/>
<comment type="similarity">
    <text evidence="2">Belongs to the FAD-binding monooxygenase family.</text>
</comment>
<dbReference type="PANTHER" id="PTHR43098:SF3">
    <property type="entry name" value="L-ORNITHINE N(5)-MONOOXYGENASE-RELATED"/>
    <property type="match status" value="1"/>
</dbReference>
<gene>
    <name evidence="8" type="ORF">E1B28_012596</name>
</gene>
<dbReference type="InterPro" id="IPR050775">
    <property type="entry name" value="FAD-binding_Monooxygenases"/>
</dbReference>
<keyword evidence="3" id="KW-0285">Flavoprotein</keyword>
<dbReference type="KEGG" id="more:E1B28_012596"/>
<dbReference type="GO" id="GO:0050660">
    <property type="term" value="F:flavin adenine dinucleotide binding"/>
    <property type="evidence" value="ECO:0007669"/>
    <property type="project" value="InterPro"/>
</dbReference>
<keyword evidence="4" id="KW-0274">FAD</keyword>
<comment type="caution">
    <text evidence="8">The sequence shown here is derived from an EMBL/GenBank/DDBJ whole genome shotgun (WGS) entry which is preliminary data.</text>
</comment>
<accession>A0A9P7UNV5</accession>